<keyword evidence="4" id="KW-1185">Reference proteome</keyword>
<reference evidence="4" key="1">
    <citation type="journal article" date="2019" name="Int. J. Syst. Evol. Microbiol.">
        <title>The Global Catalogue of Microorganisms (GCM) 10K type strain sequencing project: providing services to taxonomists for standard genome sequencing and annotation.</title>
        <authorList>
            <consortium name="The Broad Institute Genomics Platform"/>
            <consortium name="The Broad Institute Genome Sequencing Center for Infectious Disease"/>
            <person name="Wu L."/>
            <person name="Ma J."/>
        </authorList>
    </citation>
    <scope>NUCLEOTIDE SEQUENCE [LARGE SCALE GENOMIC DNA]</scope>
    <source>
        <strain evidence="4">CGMCC 1.12470</strain>
    </source>
</reference>
<dbReference type="EMBL" id="JBHUDX010000027">
    <property type="protein sequence ID" value="MFD1658787.1"/>
    <property type="molecule type" value="Genomic_DNA"/>
</dbReference>
<feature type="chain" id="PRO_5045693898" description="DUF916 domain-containing protein" evidence="2">
    <location>
        <begin position="38"/>
        <end position="323"/>
    </location>
</feature>
<keyword evidence="1" id="KW-1133">Transmembrane helix</keyword>
<evidence type="ECO:0008006" key="5">
    <source>
        <dbReference type="Google" id="ProtNLM"/>
    </source>
</evidence>
<feature type="transmembrane region" description="Helical" evidence="1">
    <location>
        <begin position="278"/>
        <end position="299"/>
    </location>
</feature>
<evidence type="ECO:0000313" key="3">
    <source>
        <dbReference type="EMBL" id="MFD1658787.1"/>
    </source>
</evidence>
<name>A0ABW4IN67_9ACTN</name>
<keyword evidence="2" id="KW-0732">Signal</keyword>
<organism evidence="3 4">
    <name type="scientific">Streptomyces caeni</name>
    <dbReference type="NCBI Taxonomy" id="2307231"/>
    <lineage>
        <taxon>Bacteria</taxon>
        <taxon>Bacillati</taxon>
        <taxon>Actinomycetota</taxon>
        <taxon>Actinomycetes</taxon>
        <taxon>Kitasatosporales</taxon>
        <taxon>Streptomycetaceae</taxon>
        <taxon>Streptomyces</taxon>
    </lineage>
</organism>
<evidence type="ECO:0000256" key="1">
    <source>
        <dbReference type="SAM" id="Phobius"/>
    </source>
</evidence>
<keyword evidence="1" id="KW-0812">Transmembrane</keyword>
<protein>
    <recommendedName>
        <fullName evidence="5">DUF916 domain-containing protein</fullName>
    </recommendedName>
</protein>
<evidence type="ECO:0000256" key="2">
    <source>
        <dbReference type="SAM" id="SignalP"/>
    </source>
</evidence>
<feature type="signal peptide" evidence="2">
    <location>
        <begin position="1"/>
        <end position="37"/>
    </location>
</feature>
<dbReference type="RefSeq" id="WP_381081246.1">
    <property type="nucleotide sequence ID" value="NZ_JBHUDX010000027.1"/>
</dbReference>
<evidence type="ECO:0000313" key="4">
    <source>
        <dbReference type="Proteomes" id="UP001597261"/>
    </source>
</evidence>
<comment type="caution">
    <text evidence="3">The sequence shown here is derived from an EMBL/GenBank/DDBJ whole genome shotgun (WGS) entry which is preliminary data.</text>
</comment>
<accession>A0ABW4IN67</accession>
<sequence length="323" mass="35029">MRPSPRRPSWDRRLRRLALALALLTAALLPPATSAQAGAESRGGEPPLSVTLWPASAVLPKAPRRQQRLVHVRNNTAAPVRLTVEPAEFVQSSDGRVTFHPPGRFSAASWVRAVPGSFLLGAGETREVAVRVGIPDHPEPGERYVGIVFKTPPRKTTTRNVEVVSAVASQLMINVPGKVVHKVVAEKFQAPAFAMWGPIRLRLSLRNAGNVHQSYIRKERIVGTAGGRKVPFPDFTVLGNSRRTVTARWSDPPLFCYCQATVKVATGDGRTVSRAARILIVPVPQILGVLAAALGLFLLTRKGVRYQRGLLAAARGQGEERAD</sequence>
<keyword evidence="1" id="KW-0472">Membrane</keyword>
<proteinExistence type="predicted"/>
<gene>
    <name evidence="3" type="ORF">ACFSL4_11345</name>
</gene>
<dbReference type="Proteomes" id="UP001597261">
    <property type="component" value="Unassembled WGS sequence"/>
</dbReference>